<dbReference type="GO" id="GO:0044550">
    <property type="term" value="P:secondary metabolite biosynthetic process"/>
    <property type="evidence" value="ECO:0007669"/>
    <property type="project" value="TreeGrafter"/>
</dbReference>
<dbReference type="Gene3D" id="3.40.50.12780">
    <property type="entry name" value="N-terminal domain of ligase-like"/>
    <property type="match status" value="1"/>
</dbReference>
<dbReference type="InterPro" id="IPR001242">
    <property type="entry name" value="Condensation_dom"/>
</dbReference>
<evidence type="ECO:0000313" key="11">
    <source>
        <dbReference type="Proteomes" id="UP000019150"/>
    </source>
</evidence>
<comment type="similarity">
    <text evidence="3">Belongs to the ATP-dependent AMP-binding enzyme family. MbtB subfamily.</text>
</comment>
<evidence type="ECO:0000259" key="9">
    <source>
        <dbReference type="PROSITE" id="PS50075"/>
    </source>
</evidence>
<dbReference type="STRING" id="1415166.NONO_c35800"/>
<dbReference type="InterPro" id="IPR025110">
    <property type="entry name" value="AMP-bd_C"/>
</dbReference>
<evidence type="ECO:0000256" key="2">
    <source>
        <dbReference type="ARBA" id="ARBA00005102"/>
    </source>
</evidence>
<dbReference type="KEGG" id="nno:NONO_c35800"/>
<organism evidence="10 11">
    <name type="scientific">Nocardia nova SH22a</name>
    <dbReference type="NCBI Taxonomy" id="1415166"/>
    <lineage>
        <taxon>Bacteria</taxon>
        <taxon>Bacillati</taxon>
        <taxon>Actinomycetota</taxon>
        <taxon>Actinomycetes</taxon>
        <taxon>Mycobacteriales</taxon>
        <taxon>Nocardiaceae</taxon>
        <taxon>Nocardia</taxon>
    </lineage>
</organism>
<dbReference type="InterPro" id="IPR020845">
    <property type="entry name" value="AMP-binding_CS"/>
</dbReference>
<dbReference type="NCBIfam" id="TIGR01733">
    <property type="entry name" value="AA-adenyl-dom"/>
    <property type="match status" value="1"/>
</dbReference>
<dbReference type="Pfam" id="PF00550">
    <property type="entry name" value="PP-binding"/>
    <property type="match status" value="2"/>
</dbReference>
<comment type="pathway">
    <text evidence="2">Siderophore biosynthesis; mycobactin biosynthesis.</text>
</comment>
<dbReference type="CDD" id="cd19535">
    <property type="entry name" value="Cyc_NRPS"/>
    <property type="match status" value="1"/>
</dbReference>
<dbReference type="PANTHER" id="PTHR45527">
    <property type="entry name" value="NONRIBOSOMAL PEPTIDE SYNTHETASE"/>
    <property type="match status" value="1"/>
</dbReference>
<dbReference type="eggNOG" id="COG1020">
    <property type="taxonomic scope" value="Bacteria"/>
</dbReference>
<dbReference type="InterPro" id="IPR009081">
    <property type="entry name" value="PP-bd_ACP"/>
</dbReference>
<dbReference type="AlphaFoldDB" id="W5TGP8"/>
<gene>
    <name evidence="10" type="ORF">NONO_c35800</name>
</gene>
<dbReference type="Gene3D" id="3.30.559.10">
    <property type="entry name" value="Chloramphenicol acetyltransferase-like domain"/>
    <property type="match status" value="1"/>
</dbReference>
<feature type="domain" description="Carrier" evidence="9">
    <location>
        <begin position="1083"/>
        <end position="1159"/>
    </location>
</feature>
<dbReference type="GO" id="GO:0005737">
    <property type="term" value="C:cytoplasm"/>
    <property type="evidence" value="ECO:0007669"/>
    <property type="project" value="TreeGrafter"/>
</dbReference>
<dbReference type="HOGENOM" id="CLU_000022_2_4_11"/>
<dbReference type="Pfam" id="PF00501">
    <property type="entry name" value="AMP-binding"/>
    <property type="match status" value="1"/>
</dbReference>
<dbReference type="GO" id="GO:0043041">
    <property type="term" value="P:amino acid activation for nonribosomal peptide biosynthetic process"/>
    <property type="evidence" value="ECO:0007669"/>
    <property type="project" value="TreeGrafter"/>
</dbReference>
<sequence>MVFAPDATASAEAPTEAEVRALLAEHVIDDMSEIGLDDDLIECGLNSLGMIHIASLWRSEGIDVNFAELAVEPTIRAWLRLLAERGRTARTTESALTDSDPEAPFGLATMQHAYWIGRRSEQSLGGVAAHLYAEFDGGAVDPERLRGAVGELVARHDMLRARFLESGQQIVPAEPLVPVWSVNDLREIADPDTELDRIRHIKSHQLLDVGAGQVFDVTLTLLPDNRTRLHVDVDMLAADAMSYRTLMSDLSRFYRGESAELAPIRYGYRDYLATKAETTAAEREREQQWWRDHLGDLPDPPELPLVPEAQRVDPYLTTRRNYYASPEQKAALLHWSHERGVTPAVVLAAVFSEVIGRWSSGQKFLLNLPLFNREPVHEDVALLVGDFSSSVMVSVDTTDSASFLDLAKRLQQQLHASALHSAYPGLDVIRDLGRYRGEAVLAPIVYTSGLDLGELFAERVLEDFGDPVWIVSQGPQVVLDAQVVELRGGLLVNWDVREHAFHPGVIDEMFARYSAALDRLLADAAAWDRPCDRELPAAQARRRESANFLAPPTDSEAPGLLHTRFFELARTNPGAVAVCYAGDDGEFDLSYGELAARAAKVATALRARGVRPGDVVSVQVRKGPRQIVAVLGALAAGAVYLPIGMDQPDARRAEMVRIAGVRVAVVDDPEVTEVSDGVRSVPALALDEALAHEPDEVAPHLGDDTRIAYVLFTSGSTGVPKGVAVSHRAVMNTVRRCRELFDVRAEDRSIALSALEFDLSIQDMFGLFEVGGSVVAIDEQVRRDGHRIAELIERFGVTQLYCVPGILDMILTAAQGGDALRSVRTVVVGGDRVGVDLPRRVFDSAAPEVVFAGLGGCTEASIHHTVCVVPRDIPSDWTTVPFGTPLAGVGARVVARDSGLDCPDWVPGELWIGGAGLAQGYLADPGSGGVLTIDAEKTADRFVDRDGTRWYRTGDLVRYRDDGRIEFLGRIDGQVKLRGYRIEPGEIENALRAVEGATDAVVVAEQRGGATRLVAMATTADDTDSESLAARARAVLLDRLPSYMVPEKILVRRELPLTGNGKIDHRAILAAVAAEDSARTYVAPRTSLERALGLIVGEVLDVERVGLDDDFFVIGGDSVRGTTAVARIMEGLDTTDITVGDLFVGRNVRGLAERMCERSEDPARLEVVAEIYVEVVTMSDAEFVEASAELQHPGTVDE</sequence>
<dbReference type="Pfam" id="PF00668">
    <property type="entry name" value="Condensation"/>
    <property type="match status" value="1"/>
</dbReference>
<evidence type="ECO:0000256" key="8">
    <source>
        <dbReference type="ARBA" id="ARBA00033440"/>
    </source>
</evidence>
<protein>
    <recommendedName>
        <fullName evidence="4">Phenyloxazoline synthase MbtB</fullName>
    </recommendedName>
    <alternativeName>
        <fullName evidence="8">Mycobactin synthetase protein B</fullName>
    </alternativeName>
</protein>
<dbReference type="Gene3D" id="3.30.559.30">
    <property type="entry name" value="Nonribosomal peptide synthetase, condensation domain"/>
    <property type="match status" value="1"/>
</dbReference>
<dbReference type="FunFam" id="3.30.559.10:FF:000023">
    <property type="entry name" value="Non-ribosomal peptide synthetase"/>
    <property type="match status" value="1"/>
</dbReference>
<evidence type="ECO:0000256" key="7">
    <source>
        <dbReference type="ARBA" id="ARBA00022598"/>
    </source>
</evidence>
<evidence type="ECO:0000256" key="1">
    <source>
        <dbReference type="ARBA" id="ARBA00001957"/>
    </source>
</evidence>
<dbReference type="EMBL" id="CP006850">
    <property type="protein sequence ID" value="AHH18367.1"/>
    <property type="molecule type" value="Genomic_DNA"/>
</dbReference>
<accession>W5TGP8</accession>
<proteinExistence type="inferred from homology"/>
<dbReference type="PATRIC" id="fig|1415166.3.peg.3673"/>
<dbReference type="PROSITE" id="PS00455">
    <property type="entry name" value="AMP_BINDING"/>
    <property type="match status" value="1"/>
</dbReference>
<keyword evidence="5" id="KW-0596">Phosphopantetheine</keyword>
<dbReference type="GO" id="GO:0008610">
    <property type="term" value="P:lipid biosynthetic process"/>
    <property type="evidence" value="ECO:0007669"/>
    <property type="project" value="UniProtKB-ARBA"/>
</dbReference>
<dbReference type="Proteomes" id="UP000019150">
    <property type="component" value="Chromosome"/>
</dbReference>
<dbReference type="SUPFAM" id="SSF47336">
    <property type="entry name" value="ACP-like"/>
    <property type="match status" value="2"/>
</dbReference>
<dbReference type="RefSeq" id="WP_025349807.1">
    <property type="nucleotide sequence ID" value="NZ_CP006850.1"/>
</dbReference>
<feature type="domain" description="Carrier" evidence="9">
    <location>
        <begin position="10"/>
        <end position="86"/>
    </location>
</feature>
<dbReference type="PANTHER" id="PTHR45527:SF10">
    <property type="entry name" value="PYOCHELIN SYNTHASE PCHF"/>
    <property type="match status" value="1"/>
</dbReference>
<comment type="cofactor">
    <cofactor evidence="1">
        <name>pantetheine 4'-phosphate</name>
        <dbReference type="ChEBI" id="CHEBI:47942"/>
    </cofactor>
</comment>
<dbReference type="PROSITE" id="PS50075">
    <property type="entry name" value="CARRIER"/>
    <property type="match status" value="2"/>
</dbReference>
<evidence type="ECO:0000256" key="5">
    <source>
        <dbReference type="ARBA" id="ARBA00022450"/>
    </source>
</evidence>
<dbReference type="UniPathway" id="UPA00011"/>
<evidence type="ECO:0000256" key="6">
    <source>
        <dbReference type="ARBA" id="ARBA00022553"/>
    </source>
</evidence>
<evidence type="ECO:0000313" key="10">
    <source>
        <dbReference type="EMBL" id="AHH18367.1"/>
    </source>
</evidence>
<dbReference type="GO" id="GO:0031177">
    <property type="term" value="F:phosphopantetheine binding"/>
    <property type="evidence" value="ECO:0007669"/>
    <property type="project" value="TreeGrafter"/>
</dbReference>
<keyword evidence="6" id="KW-0597">Phosphoprotein</keyword>
<reference evidence="10 11" key="1">
    <citation type="journal article" date="2014" name="Appl. Environ. Microbiol.">
        <title>Insights into the Microbial Degradation of Rubber and Gutta-Percha by Analysis of the Complete Genome of Nocardia nova SH22a.</title>
        <authorList>
            <person name="Luo Q."/>
            <person name="Hiessl S."/>
            <person name="Poehlein A."/>
            <person name="Daniel R."/>
            <person name="Steinbuchel A."/>
        </authorList>
    </citation>
    <scope>NUCLEOTIDE SEQUENCE [LARGE SCALE GENOMIC DNA]</scope>
    <source>
        <strain evidence="10">SH22a</strain>
    </source>
</reference>
<evidence type="ECO:0000256" key="4">
    <source>
        <dbReference type="ARBA" id="ARBA00016743"/>
    </source>
</evidence>
<dbReference type="Gene3D" id="1.10.1200.10">
    <property type="entry name" value="ACP-like"/>
    <property type="match status" value="2"/>
</dbReference>
<dbReference type="InterPro" id="IPR045851">
    <property type="entry name" value="AMP-bd_C_sf"/>
</dbReference>
<dbReference type="InterPro" id="IPR042099">
    <property type="entry name" value="ANL_N_sf"/>
</dbReference>
<evidence type="ECO:0000256" key="3">
    <source>
        <dbReference type="ARBA" id="ARBA00007380"/>
    </source>
</evidence>
<keyword evidence="7" id="KW-0436">Ligase</keyword>
<dbReference type="OrthoDB" id="2472181at2"/>
<name>W5TGP8_9NOCA</name>
<dbReference type="InterPro" id="IPR036736">
    <property type="entry name" value="ACP-like_sf"/>
</dbReference>
<dbReference type="FunFam" id="3.30.559.30:FF:000006">
    <property type="entry name" value="Yersiniabactin polyketide/non-ribosomal peptide synthetase"/>
    <property type="match status" value="1"/>
</dbReference>
<dbReference type="SUPFAM" id="SSF56801">
    <property type="entry name" value="Acetyl-CoA synthetase-like"/>
    <property type="match status" value="1"/>
</dbReference>
<dbReference type="GO" id="GO:0016874">
    <property type="term" value="F:ligase activity"/>
    <property type="evidence" value="ECO:0007669"/>
    <property type="project" value="UniProtKB-KW"/>
</dbReference>
<dbReference type="InterPro" id="IPR010071">
    <property type="entry name" value="AA_adenyl_dom"/>
</dbReference>
<dbReference type="InterPro" id="IPR000873">
    <property type="entry name" value="AMP-dep_synth/lig_dom"/>
</dbReference>
<dbReference type="SUPFAM" id="SSF52777">
    <property type="entry name" value="CoA-dependent acyltransferases"/>
    <property type="match status" value="2"/>
</dbReference>
<dbReference type="InterPro" id="IPR057737">
    <property type="entry name" value="Condensation_MtbB-like"/>
</dbReference>
<dbReference type="Gene3D" id="3.30.300.30">
    <property type="match status" value="1"/>
</dbReference>
<dbReference type="InterPro" id="IPR023213">
    <property type="entry name" value="CAT-like_dom_sf"/>
</dbReference>
<dbReference type="Pfam" id="PF13193">
    <property type="entry name" value="AMP-binding_C"/>
    <property type="match status" value="1"/>
</dbReference>
<keyword evidence="11" id="KW-1185">Reference proteome</keyword>